<proteinExistence type="predicted"/>
<keyword evidence="2" id="KW-1185">Reference proteome</keyword>
<accession>K5WT65</accession>
<dbReference type="KEGG" id="pco:PHACADRAFT_260083"/>
<dbReference type="OrthoDB" id="2800703at2759"/>
<dbReference type="Proteomes" id="UP000008370">
    <property type="component" value="Unassembled WGS sequence"/>
</dbReference>
<sequence length="825" mass="91896">MSSSGHADTDTLAETIVDHGDKDYQELADDNETLVSHDNKSLKFKNDSDADSLALVKADALARYAAFSGESSRTPRPILFRVIGGLGSLPSRAMRSVNSLAQRMLALCNAEMQVRGVVLANAAVIQRRVSQKGKLASTSRNFLSDVGPKQSLVRDKIRSIQNTLQAAKSHNKAAPVDTYKDLLLLLCTVLRAPANTYNETLGWRVWDTLTDELLGRHVHLVAEAMSAPECMDEDIGTLLRHLALARLSGWKKHRALNTLDPASIFSLARSASFSSETYDDYLALNEGFFTLLLEVTSRRPVAVREAFDHYIHLVWFKYAITPPLMSRTPPTTTCSAPQIKFSYVLDNIAYMLCQFEKRLDPSLPREARSFVHLLTCGTAPAISLEGAPAQEYVKCATAHVRKTLACIADASKPLPTSDQDGDFDPAPTCFHMEGMYELFQEHPGFALGSLVHPTLPILLFVAELVENSPRASASLLDNSNVEGTRPFLESLRILWMRSFLLPWDYPWGIWHGTGPGPGRWVQKEKRSYALRLATCLVLANLAKAAHRALREGDPEPMKMLAESVTARRKVEAWFWDAAAATLYFHIHFTELHLKNLRAVVPLSKEKQAETDIYGLYALSLQHIRPLIAYLTCDMDRKPPTLKANVLEMDPESLVWVFEDVPAELGCKALSSILTCSTASTEWSIALEILGACDSYNQDNFRKAIGEFMLSLLSSRVKAPRRVSRVLMPTMRSHNMASDPPPLFMPHPADRFLMLLAGAIRRNGHIGIALQRDDNTKELLKRLLCDIEGGRFDSDISAEGRSPSPLDTEQREWRTRTCQALWCVLG</sequence>
<gene>
    <name evidence="1" type="ORF">PHACADRAFT_260083</name>
</gene>
<dbReference type="EMBL" id="JH930474">
    <property type="protein sequence ID" value="EKM53627.1"/>
    <property type="molecule type" value="Genomic_DNA"/>
</dbReference>
<dbReference type="AlphaFoldDB" id="K5WT65"/>
<protein>
    <submittedName>
        <fullName evidence="1">Uncharacterized protein</fullName>
    </submittedName>
</protein>
<name>K5WT65_PHACS</name>
<organism evidence="1 2">
    <name type="scientific">Phanerochaete carnosa (strain HHB-10118-sp)</name>
    <name type="common">White-rot fungus</name>
    <name type="synonym">Peniophora carnosa</name>
    <dbReference type="NCBI Taxonomy" id="650164"/>
    <lineage>
        <taxon>Eukaryota</taxon>
        <taxon>Fungi</taxon>
        <taxon>Dikarya</taxon>
        <taxon>Basidiomycota</taxon>
        <taxon>Agaricomycotina</taxon>
        <taxon>Agaricomycetes</taxon>
        <taxon>Polyporales</taxon>
        <taxon>Phanerochaetaceae</taxon>
        <taxon>Phanerochaete</taxon>
    </lineage>
</organism>
<dbReference type="RefSeq" id="XP_007398311.1">
    <property type="nucleotide sequence ID" value="XM_007398249.1"/>
</dbReference>
<evidence type="ECO:0000313" key="1">
    <source>
        <dbReference type="EMBL" id="EKM53627.1"/>
    </source>
</evidence>
<dbReference type="GeneID" id="18917616"/>
<dbReference type="InParanoid" id="K5WT65"/>
<evidence type="ECO:0000313" key="2">
    <source>
        <dbReference type="Proteomes" id="UP000008370"/>
    </source>
</evidence>
<reference evidence="1 2" key="1">
    <citation type="journal article" date="2012" name="BMC Genomics">
        <title>Comparative genomics of the white-rot fungi, Phanerochaete carnosa and P. chrysosporium, to elucidate the genetic basis of the distinct wood types they colonize.</title>
        <authorList>
            <person name="Suzuki H."/>
            <person name="MacDonald J."/>
            <person name="Syed K."/>
            <person name="Salamov A."/>
            <person name="Hori C."/>
            <person name="Aerts A."/>
            <person name="Henrissat B."/>
            <person name="Wiebenga A."/>
            <person name="vanKuyk P.A."/>
            <person name="Barry K."/>
            <person name="Lindquist E."/>
            <person name="LaButti K."/>
            <person name="Lapidus A."/>
            <person name="Lucas S."/>
            <person name="Coutinho P."/>
            <person name="Gong Y."/>
            <person name="Samejima M."/>
            <person name="Mahadevan R."/>
            <person name="Abou-Zaid M."/>
            <person name="de Vries R.P."/>
            <person name="Igarashi K."/>
            <person name="Yadav J.S."/>
            <person name="Grigoriev I.V."/>
            <person name="Master E.R."/>
        </authorList>
    </citation>
    <scope>NUCLEOTIDE SEQUENCE [LARGE SCALE GENOMIC DNA]</scope>
    <source>
        <strain evidence="1 2">HHB-10118-sp</strain>
    </source>
</reference>
<dbReference type="HOGENOM" id="CLU_343267_0_0_1"/>